<evidence type="ECO:0000313" key="3">
    <source>
        <dbReference type="Proteomes" id="UP000198211"/>
    </source>
</evidence>
<dbReference type="STRING" id="4795.A0A225UY82"/>
<feature type="domain" description="ZSWIM1/3 RNaseH-like" evidence="1">
    <location>
        <begin position="21"/>
        <end position="83"/>
    </location>
</feature>
<keyword evidence="3" id="KW-1185">Reference proteome</keyword>
<dbReference type="InterPro" id="IPR048324">
    <property type="entry name" value="ZSWIM1-3_RNaseH-like"/>
</dbReference>
<comment type="caution">
    <text evidence="2">The sequence shown here is derived from an EMBL/GenBank/DDBJ whole genome shotgun (WGS) entry which is preliminary data.</text>
</comment>
<dbReference type="Proteomes" id="UP000198211">
    <property type="component" value="Unassembled WGS sequence"/>
</dbReference>
<reference evidence="3" key="1">
    <citation type="submission" date="2017-03" db="EMBL/GenBank/DDBJ databases">
        <title>Phytopthora megakarya and P. palmivora, two closely related causual agents of cacao black pod achieved similar genome size and gene model numbers by different mechanisms.</title>
        <authorList>
            <person name="Ali S."/>
            <person name="Shao J."/>
            <person name="Larry D.J."/>
            <person name="Kronmiller B."/>
            <person name="Shen D."/>
            <person name="Strem M.D."/>
            <person name="Melnick R.L."/>
            <person name="Guiltinan M.J."/>
            <person name="Tyler B.M."/>
            <person name="Meinhardt L.W."/>
            <person name="Bailey B.A."/>
        </authorList>
    </citation>
    <scope>NUCLEOTIDE SEQUENCE [LARGE SCALE GENOMIC DNA]</scope>
    <source>
        <strain evidence="3">zdho120</strain>
    </source>
</reference>
<dbReference type="Pfam" id="PF21056">
    <property type="entry name" value="ZSWIM1-3_RNaseH-like"/>
    <property type="match status" value="1"/>
</dbReference>
<dbReference type="EMBL" id="NBNE01009895">
    <property type="protein sequence ID" value="OWY97961.1"/>
    <property type="molecule type" value="Genomic_DNA"/>
</dbReference>
<evidence type="ECO:0000259" key="1">
    <source>
        <dbReference type="Pfam" id="PF21056"/>
    </source>
</evidence>
<evidence type="ECO:0000313" key="2">
    <source>
        <dbReference type="EMBL" id="OWY97961.1"/>
    </source>
</evidence>
<organism evidence="2 3">
    <name type="scientific">Phytophthora megakarya</name>
    <dbReference type="NCBI Taxonomy" id="4795"/>
    <lineage>
        <taxon>Eukaryota</taxon>
        <taxon>Sar</taxon>
        <taxon>Stramenopiles</taxon>
        <taxon>Oomycota</taxon>
        <taxon>Peronosporomycetes</taxon>
        <taxon>Peronosporales</taxon>
        <taxon>Peronosporaceae</taxon>
        <taxon>Phytophthora</taxon>
    </lineage>
</organism>
<name>A0A225UY82_9STRA</name>
<proteinExistence type="predicted"/>
<dbReference type="OrthoDB" id="124044at2759"/>
<sequence length="110" mass="12662">MRRETYTSENDNVRVSQLLREFSEDPGKAVNVFRDCTAGLTSCITFQTAFMRRMTQKFPEAFCIDATNGTNINRYDFNWCSVHKLGTNLLSDHQLIYVLNLSLPLVQLYG</sequence>
<gene>
    <name evidence="2" type="ORF">PHMEG_00031389</name>
</gene>
<accession>A0A225UY82</accession>
<dbReference type="AlphaFoldDB" id="A0A225UY82"/>
<protein>
    <recommendedName>
        <fullName evidence="1">ZSWIM1/3 RNaseH-like domain-containing protein</fullName>
    </recommendedName>
</protein>